<proteinExistence type="predicted"/>
<dbReference type="EMBL" id="CP014168">
    <property type="protein sequence ID" value="AOH84816.1"/>
    <property type="molecule type" value="Genomic_DNA"/>
</dbReference>
<protein>
    <submittedName>
        <fullName evidence="2">Uncharacterized protein</fullName>
    </submittedName>
</protein>
<feature type="compositionally biased region" description="Polar residues" evidence="1">
    <location>
        <begin position="8"/>
        <end position="18"/>
    </location>
</feature>
<dbReference type="KEGG" id="span:AWL63_13440"/>
<feature type="region of interest" description="Disordered" evidence="1">
    <location>
        <begin position="1"/>
        <end position="27"/>
    </location>
</feature>
<dbReference type="Proteomes" id="UP000094256">
    <property type="component" value="Chromosome"/>
</dbReference>
<reference evidence="2 3" key="1">
    <citation type="submission" date="2016-01" db="EMBL/GenBank/DDBJ databases">
        <title>Complete genome and mega plasmid sequence of Sphingomonas panacis DCY99 elicits systemic resistance in rice to Xanthomonas oryzae.</title>
        <authorList>
            <person name="Kim Y.J."/>
            <person name="Yang D.C."/>
            <person name="Sing P."/>
        </authorList>
    </citation>
    <scope>NUCLEOTIDE SEQUENCE [LARGE SCALE GENOMIC DNA]</scope>
    <source>
        <strain evidence="2 3">DCY99</strain>
    </source>
</reference>
<name>A0A1B3ZBL7_9SPHN</name>
<evidence type="ECO:0000313" key="2">
    <source>
        <dbReference type="EMBL" id="AOH84816.1"/>
    </source>
</evidence>
<accession>A0A1B3ZBL7</accession>
<keyword evidence="3" id="KW-1185">Reference proteome</keyword>
<dbReference type="AlphaFoldDB" id="A0A1B3ZBL7"/>
<dbReference type="STRING" id="1560345.AWL63_13440"/>
<organism evidence="2 3">
    <name type="scientific">Sphingomonas panacis</name>
    <dbReference type="NCBI Taxonomy" id="1560345"/>
    <lineage>
        <taxon>Bacteria</taxon>
        <taxon>Pseudomonadati</taxon>
        <taxon>Pseudomonadota</taxon>
        <taxon>Alphaproteobacteria</taxon>
        <taxon>Sphingomonadales</taxon>
        <taxon>Sphingomonadaceae</taxon>
        <taxon>Sphingomonas</taxon>
    </lineage>
</organism>
<sequence length="85" mass="9806">MLCHLPIPQQNQIRTSPSEQRRPKRREPSICQHLQCAGRTLDLADWTNLAVGHARGQHRHLAARMKFDNNIAAVRKFDRAVRGCR</sequence>
<evidence type="ECO:0000256" key="1">
    <source>
        <dbReference type="SAM" id="MobiDB-lite"/>
    </source>
</evidence>
<gene>
    <name evidence="2" type="ORF">AWL63_13440</name>
</gene>
<evidence type="ECO:0000313" key="3">
    <source>
        <dbReference type="Proteomes" id="UP000094256"/>
    </source>
</evidence>